<comment type="caution">
    <text evidence="1">The sequence shown here is derived from an EMBL/GenBank/DDBJ whole genome shotgun (WGS) entry which is preliminary data.</text>
</comment>
<proteinExistence type="predicted"/>
<evidence type="ECO:0000313" key="2">
    <source>
        <dbReference type="Proteomes" id="UP000460157"/>
    </source>
</evidence>
<sequence length="145" mass="16025">MRLFGGRGIRKAGARKIDKELGKGLWRQAHDRYVRGLDRYHQILEGVEDDAAYNQLVLIGDELAEQLPRVYRLCQRAHEQFPATGLNVPPGVSPLHSGLSRAANHLATTAEAEAMVRLKHGELASVRHRADQVLACLAEAESALN</sequence>
<dbReference type="OrthoDB" id="4808261at2"/>
<dbReference type="AlphaFoldDB" id="A0A7K1UKY2"/>
<organism evidence="1 2">
    <name type="scientific">Nesterenkonia alkaliphila</name>
    <dbReference type="NCBI Taxonomy" id="1463631"/>
    <lineage>
        <taxon>Bacteria</taxon>
        <taxon>Bacillati</taxon>
        <taxon>Actinomycetota</taxon>
        <taxon>Actinomycetes</taxon>
        <taxon>Micrococcales</taxon>
        <taxon>Micrococcaceae</taxon>
        <taxon>Nesterenkonia</taxon>
    </lineage>
</organism>
<dbReference type="Proteomes" id="UP000460157">
    <property type="component" value="Unassembled WGS sequence"/>
</dbReference>
<evidence type="ECO:0000313" key="1">
    <source>
        <dbReference type="EMBL" id="MVT27138.1"/>
    </source>
</evidence>
<keyword evidence="2" id="KW-1185">Reference proteome</keyword>
<dbReference type="EMBL" id="WRPM01000089">
    <property type="protein sequence ID" value="MVT27138.1"/>
    <property type="molecule type" value="Genomic_DNA"/>
</dbReference>
<name>A0A7K1UKY2_9MICC</name>
<dbReference type="RefSeq" id="WP_157324821.1">
    <property type="nucleotide sequence ID" value="NZ_BMFX01000036.1"/>
</dbReference>
<protein>
    <submittedName>
        <fullName evidence="1">Uncharacterized protein</fullName>
    </submittedName>
</protein>
<accession>A0A7K1UKY2</accession>
<gene>
    <name evidence="1" type="ORF">GNZ21_12375</name>
</gene>
<reference evidence="1 2" key="1">
    <citation type="submission" date="2019-12" db="EMBL/GenBank/DDBJ databases">
        <title>Nesterenkonia muleiensis sp. nov., a novel actinobacterium isolated from sap of Populus euphratica.</title>
        <authorList>
            <person name="Wang R."/>
        </authorList>
    </citation>
    <scope>NUCLEOTIDE SEQUENCE [LARGE SCALE GENOMIC DNA]</scope>
    <source>
        <strain evidence="1 2">F10</strain>
    </source>
</reference>